<proteinExistence type="predicted"/>
<dbReference type="Gene3D" id="3.40.50.150">
    <property type="entry name" value="Vaccinia Virus protein VP39"/>
    <property type="match status" value="1"/>
</dbReference>
<evidence type="ECO:0000313" key="2">
    <source>
        <dbReference type="EMBL" id="CBX27470.1"/>
    </source>
</evidence>
<name>E1YA76_9BACT</name>
<evidence type="ECO:0000259" key="1">
    <source>
        <dbReference type="Pfam" id="PF08241"/>
    </source>
</evidence>
<feature type="domain" description="Methyltransferase type 11" evidence="1">
    <location>
        <begin position="55"/>
        <end position="127"/>
    </location>
</feature>
<organism evidence="2">
    <name type="scientific">uncultured Desulfobacterium sp</name>
    <dbReference type="NCBI Taxonomy" id="201089"/>
    <lineage>
        <taxon>Bacteria</taxon>
        <taxon>Pseudomonadati</taxon>
        <taxon>Thermodesulfobacteriota</taxon>
        <taxon>Desulfobacteria</taxon>
        <taxon>Desulfobacterales</taxon>
        <taxon>Desulfobacteriaceae</taxon>
        <taxon>Desulfobacterium</taxon>
        <taxon>environmental samples</taxon>
    </lineage>
</organism>
<reference evidence="2" key="1">
    <citation type="journal article" date="2011" name="Environ. Microbiol.">
        <title>Genomic insights into the metabolic potential of the polycyclic aromatic hydrocarbon degrading sulfate-reducing Deltaproteobacterium N47.</title>
        <authorList>
            <person name="Bergmann F."/>
            <person name="Selesi D."/>
            <person name="Weinmaier T."/>
            <person name="Tischler P."/>
            <person name="Rattei T."/>
            <person name="Meckenstock R.U."/>
        </authorList>
    </citation>
    <scope>NUCLEOTIDE SEQUENCE</scope>
</reference>
<dbReference type="EMBL" id="FR695866">
    <property type="protein sequence ID" value="CBX27470.1"/>
    <property type="molecule type" value="Genomic_DNA"/>
</dbReference>
<dbReference type="GO" id="GO:0008757">
    <property type="term" value="F:S-adenosylmethionine-dependent methyltransferase activity"/>
    <property type="evidence" value="ECO:0007669"/>
    <property type="project" value="InterPro"/>
</dbReference>
<dbReference type="Pfam" id="PF08241">
    <property type="entry name" value="Methyltransf_11"/>
    <property type="match status" value="1"/>
</dbReference>
<dbReference type="InterPro" id="IPR029063">
    <property type="entry name" value="SAM-dependent_MTases_sf"/>
</dbReference>
<accession>E1YA76</accession>
<gene>
    <name evidence="2" type="ORF">N47_H22920</name>
</gene>
<dbReference type="InterPro" id="IPR013216">
    <property type="entry name" value="Methyltransf_11"/>
</dbReference>
<protein>
    <recommendedName>
        <fullName evidence="1">Methyltransferase type 11 domain-containing protein</fullName>
    </recommendedName>
</protein>
<dbReference type="AlphaFoldDB" id="E1YA76"/>
<sequence length="265" mass="30701">MGKEIEVFGVTYDRYVLLQLQKIFTQQYNLKTVVEMPSHGAKAAGSLYSIGFGLAGCNVTLVNPEQDMIYGWEKTGIENRVETVSNINVYNSGFKNNQFDLAWNFVTWTELDNPPNYLLEMKRVSKKYVLLVTCNNFQPGYPWHRLIHKVFGFPWTHGQVKYNHITKVKKLFKDSGINVIEYGAIDTPGWPDPSGPRDIRLHKRFGSKNEEPPKEKPLWEVPFIEYVRTGIYPGWMKALGKWDMTFREGVLKLPMSHLFYVLGRK</sequence>
<dbReference type="SUPFAM" id="SSF53335">
    <property type="entry name" value="S-adenosyl-L-methionine-dependent methyltransferases"/>
    <property type="match status" value="1"/>
</dbReference>